<dbReference type="GO" id="GO:0016020">
    <property type="term" value="C:membrane"/>
    <property type="evidence" value="ECO:0007669"/>
    <property type="project" value="GOC"/>
</dbReference>
<reference evidence="3 4" key="1">
    <citation type="journal article" date="2018" name="New Phytol.">
        <title>Phylogenomics of Endogonaceae and evolution of mycorrhizas within Mucoromycota.</title>
        <authorList>
            <person name="Chang Y."/>
            <person name="Desiro A."/>
            <person name="Na H."/>
            <person name="Sandor L."/>
            <person name="Lipzen A."/>
            <person name="Clum A."/>
            <person name="Barry K."/>
            <person name="Grigoriev I.V."/>
            <person name="Martin F.M."/>
            <person name="Stajich J.E."/>
            <person name="Smith M.E."/>
            <person name="Bonito G."/>
            <person name="Spatafora J.W."/>
        </authorList>
    </citation>
    <scope>NUCLEOTIDE SEQUENCE [LARGE SCALE GENOMIC DNA]</scope>
    <source>
        <strain evidence="3 4">AD002</strain>
    </source>
</reference>
<keyword evidence="2" id="KW-0325">Glycoprotein</keyword>
<dbReference type="GO" id="GO:0061750">
    <property type="term" value="F:acid sphingomyelin phosphodiesterase activity"/>
    <property type="evidence" value="ECO:0007669"/>
    <property type="project" value="TreeGrafter"/>
</dbReference>
<name>A0A433QU43_9FUNG</name>
<evidence type="ECO:0000256" key="1">
    <source>
        <dbReference type="ARBA" id="ARBA00022801"/>
    </source>
</evidence>
<sequence>MATSPAPHLPKIANQPGYEGRLMWATMGGFCPYPAVPNYSVTFPKPRPANTSAPAVSGKVKTVLHLSDIHVDPLYAVSGILVPRDAQPGTEANCQFPICCRDYENQTTPSRPALKWGDYFRSDWQSPSDIAPQDVWLANQASVTTTLTTIYTAISKHFATSNITKVFPAVGNHAGASYLACGWRRPRGRRLRVVRHSPVSGLKVIALNTNLCYIEDWWFYEKASELDPNGRFGGYNGSGEKIRDLRLSCGSIAGMVFSVLNPAHVRGYFIRCMSGICSYVNSSYYLFPFHTLGVWIVARTYMHSLPSKPILLRHTHLPTLPLLDVPPGSSDCFHNFAHFYCQIVQR</sequence>
<keyword evidence="4" id="KW-1185">Reference proteome</keyword>
<accession>A0A433QU43</accession>
<dbReference type="GO" id="GO:0046513">
    <property type="term" value="P:ceramide biosynthetic process"/>
    <property type="evidence" value="ECO:0007669"/>
    <property type="project" value="TreeGrafter"/>
</dbReference>
<evidence type="ECO:0000313" key="4">
    <source>
        <dbReference type="Proteomes" id="UP000274822"/>
    </source>
</evidence>
<dbReference type="Proteomes" id="UP000274822">
    <property type="component" value="Unassembled WGS sequence"/>
</dbReference>
<dbReference type="PANTHER" id="PTHR10340">
    <property type="entry name" value="SPHINGOMYELIN PHOSPHODIESTERASE"/>
    <property type="match status" value="1"/>
</dbReference>
<organism evidence="3 4">
    <name type="scientific">Jimgerdemannia flammicorona</name>
    <dbReference type="NCBI Taxonomy" id="994334"/>
    <lineage>
        <taxon>Eukaryota</taxon>
        <taxon>Fungi</taxon>
        <taxon>Fungi incertae sedis</taxon>
        <taxon>Mucoromycota</taxon>
        <taxon>Mucoromycotina</taxon>
        <taxon>Endogonomycetes</taxon>
        <taxon>Endogonales</taxon>
        <taxon>Endogonaceae</taxon>
        <taxon>Jimgerdemannia</taxon>
    </lineage>
</organism>
<evidence type="ECO:0008006" key="5">
    <source>
        <dbReference type="Google" id="ProtNLM"/>
    </source>
</evidence>
<dbReference type="AlphaFoldDB" id="A0A433QU43"/>
<evidence type="ECO:0000256" key="2">
    <source>
        <dbReference type="ARBA" id="ARBA00023180"/>
    </source>
</evidence>
<comment type="caution">
    <text evidence="3">The sequence shown here is derived from an EMBL/GenBank/DDBJ whole genome shotgun (WGS) entry which is preliminary data.</text>
</comment>
<gene>
    <name evidence="3" type="ORF">BC938DRAFT_472142</name>
</gene>
<keyword evidence="1" id="KW-0378">Hydrolase</keyword>
<proteinExistence type="predicted"/>
<protein>
    <recommendedName>
        <fullName evidence="5">Metallo-dependent phosphatase-like protein</fullName>
    </recommendedName>
</protein>
<dbReference type="GO" id="GO:0005615">
    <property type="term" value="C:extracellular space"/>
    <property type="evidence" value="ECO:0007669"/>
    <property type="project" value="TreeGrafter"/>
</dbReference>
<dbReference type="PANTHER" id="PTHR10340:SF54">
    <property type="entry name" value="SPHINGOMYELIN PHOSPHODIESTERASE 2"/>
    <property type="match status" value="1"/>
</dbReference>
<dbReference type="GO" id="GO:0006685">
    <property type="term" value="P:sphingomyelin catabolic process"/>
    <property type="evidence" value="ECO:0007669"/>
    <property type="project" value="TreeGrafter"/>
</dbReference>
<dbReference type="EMBL" id="RBNJ01001292">
    <property type="protein sequence ID" value="RUS33309.1"/>
    <property type="molecule type" value="Genomic_DNA"/>
</dbReference>
<evidence type="ECO:0000313" key="3">
    <source>
        <dbReference type="EMBL" id="RUS33309.1"/>
    </source>
</evidence>